<dbReference type="RefSeq" id="XP_049143329.1">
    <property type="nucleotide sequence ID" value="XM_049286186.1"/>
</dbReference>
<dbReference type="GO" id="GO:0000460">
    <property type="term" value="P:maturation of 5.8S rRNA"/>
    <property type="evidence" value="ECO:0007669"/>
    <property type="project" value="TreeGrafter"/>
</dbReference>
<feature type="compositionally biased region" description="Polar residues" evidence="2">
    <location>
        <begin position="124"/>
        <end position="135"/>
    </location>
</feature>
<reference evidence="3" key="1">
    <citation type="journal article" date="2021" name="Mol. Plant Microbe Interact.">
        <title>Complete Genome Sequence of the Plant-Pathogenic Fungus Colletotrichum lupini.</title>
        <authorList>
            <person name="Baroncelli R."/>
            <person name="Pensec F."/>
            <person name="Da Lio D."/>
            <person name="Boufleur T."/>
            <person name="Vicente I."/>
            <person name="Sarrocco S."/>
            <person name="Picot A."/>
            <person name="Baraldi E."/>
            <person name="Sukno S."/>
            <person name="Thon M."/>
            <person name="Le Floch G."/>
        </authorList>
    </citation>
    <scope>NUCLEOTIDE SEQUENCE</scope>
    <source>
        <strain evidence="3">IMI 504893</strain>
    </source>
</reference>
<accession>A0A9Q8SQT8</accession>
<feature type="compositionally biased region" description="Basic residues" evidence="2">
    <location>
        <begin position="211"/>
        <end position="221"/>
    </location>
</feature>
<feature type="compositionally biased region" description="Polar residues" evidence="2">
    <location>
        <begin position="257"/>
        <end position="274"/>
    </location>
</feature>
<dbReference type="AlphaFoldDB" id="A0A9Q8SQT8"/>
<dbReference type="Pfam" id="PF07890">
    <property type="entry name" value="Rrp15p"/>
    <property type="match status" value="1"/>
</dbReference>
<dbReference type="GO" id="GO:0000470">
    <property type="term" value="P:maturation of LSU-rRNA"/>
    <property type="evidence" value="ECO:0007669"/>
    <property type="project" value="TreeGrafter"/>
</dbReference>
<keyword evidence="4" id="KW-1185">Reference proteome</keyword>
<dbReference type="Proteomes" id="UP000830671">
    <property type="component" value="Chromosome 4"/>
</dbReference>
<comment type="similarity">
    <text evidence="1">Belongs to the RRP15 family.</text>
</comment>
<dbReference type="InterPro" id="IPR012459">
    <property type="entry name" value="Rrp15"/>
</dbReference>
<dbReference type="GO" id="GO:0030687">
    <property type="term" value="C:preribosome, large subunit precursor"/>
    <property type="evidence" value="ECO:0007669"/>
    <property type="project" value="TreeGrafter"/>
</dbReference>
<feature type="region of interest" description="Disordered" evidence="2">
    <location>
        <begin position="124"/>
        <end position="170"/>
    </location>
</feature>
<protein>
    <recommendedName>
        <fullName evidence="5">Ribosomal RNA-processing protein 15</fullName>
    </recommendedName>
</protein>
<dbReference type="KEGG" id="clup:CLUP02_07191"/>
<feature type="region of interest" description="Disordered" evidence="2">
    <location>
        <begin position="184"/>
        <end position="338"/>
    </location>
</feature>
<evidence type="ECO:0000313" key="4">
    <source>
        <dbReference type="Proteomes" id="UP000830671"/>
    </source>
</evidence>
<name>A0A9Q8SQT8_9PEZI</name>
<dbReference type="EMBL" id="CP019476">
    <property type="protein sequence ID" value="UQC81705.1"/>
    <property type="molecule type" value="Genomic_DNA"/>
</dbReference>
<organism evidence="3 4">
    <name type="scientific">Colletotrichum lupini</name>
    <dbReference type="NCBI Taxonomy" id="145971"/>
    <lineage>
        <taxon>Eukaryota</taxon>
        <taxon>Fungi</taxon>
        <taxon>Dikarya</taxon>
        <taxon>Ascomycota</taxon>
        <taxon>Pezizomycotina</taxon>
        <taxon>Sordariomycetes</taxon>
        <taxon>Hypocreomycetidae</taxon>
        <taxon>Glomerellales</taxon>
        <taxon>Glomerellaceae</taxon>
        <taxon>Colletotrichum</taxon>
        <taxon>Colletotrichum acutatum species complex</taxon>
    </lineage>
</organism>
<evidence type="ECO:0000313" key="3">
    <source>
        <dbReference type="EMBL" id="UQC81705.1"/>
    </source>
</evidence>
<feature type="compositionally biased region" description="Basic and acidic residues" evidence="2">
    <location>
        <begin position="310"/>
        <end position="319"/>
    </location>
</feature>
<feature type="compositionally biased region" description="Acidic residues" evidence="2">
    <location>
        <begin position="231"/>
        <end position="242"/>
    </location>
</feature>
<evidence type="ECO:0008006" key="5">
    <source>
        <dbReference type="Google" id="ProtNLM"/>
    </source>
</evidence>
<proteinExistence type="inferred from homology"/>
<dbReference type="PANTHER" id="PTHR13245">
    <property type="entry name" value="RRP15-LIKE PROTEIN"/>
    <property type="match status" value="1"/>
</dbReference>
<dbReference type="GeneID" id="73341196"/>
<sequence length="415" mass="44991">MSCVSFQKNSVTSLGRCLQDNTDLQPASTLIIYQCRLLEDSPRWTFQTLSMGRAPSPRCECRINATNLLHYAVNIGARPLCGSCGVTCGTKVDSVRVARRLGENRLIGGIEDLNHYTASTPIDYNTYSTTMAGTSTKKRTNDGRLAPPTKKQKRQEKKQAESASDNEEQEFDAVNLLDSDDDIHNAAVDDGAASDDDSASSGDEKPAAPKQKTKPAPKPKKSRDAPVGTDSDSDSEEDESDDGGNPNFIKSKRNDPSAFSTSMSKILSTKLSNAKRSDPVLARSAEAHQSAQAAVDQALESKARKQMRAQKKEAMEKGRVRNVLVAPETEETSTGEMIETERRLRKVAQRGVVKLFNAVRAAQVKAAEAEKKARKDGVVGVVRREEKINEMSKKGFLDLIASGGGGLKKGGLEEA</sequence>
<dbReference type="PANTHER" id="PTHR13245:SF14">
    <property type="entry name" value="RRP15-LIKE PROTEIN"/>
    <property type="match status" value="1"/>
</dbReference>
<gene>
    <name evidence="3" type="ORF">CLUP02_07191</name>
</gene>
<evidence type="ECO:0000256" key="1">
    <source>
        <dbReference type="ARBA" id="ARBA00007462"/>
    </source>
</evidence>
<evidence type="ECO:0000256" key="2">
    <source>
        <dbReference type="SAM" id="MobiDB-lite"/>
    </source>
</evidence>